<dbReference type="PANTHER" id="PTHR34924:SF1">
    <property type="entry name" value="PROTEIN FAM166C"/>
    <property type="match status" value="1"/>
</dbReference>
<keyword evidence="9" id="KW-1185">Reference proteome</keyword>
<dbReference type="GO" id="GO:0015630">
    <property type="term" value="C:microtubule cytoskeleton"/>
    <property type="evidence" value="ECO:0007669"/>
    <property type="project" value="UniProtKB-ARBA"/>
</dbReference>
<dbReference type="InterPro" id="IPR018902">
    <property type="entry name" value="CMI2A-C-like_dom"/>
</dbReference>
<evidence type="ECO:0000256" key="1">
    <source>
        <dbReference type="ARBA" id="ARBA00004430"/>
    </source>
</evidence>
<evidence type="ECO:0000256" key="6">
    <source>
        <dbReference type="ARBA" id="ARBA00041160"/>
    </source>
</evidence>
<organism evidence="8 9">
    <name type="scientific">Exaiptasia diaphana</name>
    <name type="common">Tropical sea anemone</name>
    <name type="synonym">Aiptasia pulchella</name>
    <dbReference type="NCBI Taxonomy" id="2652724"/>
    <lineage>
        <taxon>Eukaryota</taxon>
        <taxon>Metazoa</taxon>
        <taxon>Cnidaria</taxon>
        <taxon>Anthozoa</taxon>
        <taxon>Hexacorallia</taxon>
        <taxon>Actiniaria</taxon>
        <taxon>Aiptasiidae</taxon>
        <taxon>Exaiptasia</taxon>
    </lineage>
</organism>
<comment type="similarity">
    <text evidence="5">Belongs to the CIMIP2 family.</text>
</comment>
<protein>
    <recommendedName>
        <fullName evidence="6">Ciliary microtubule inner protein 2C</fullName>
    </recommendedName>
</protein>
<evidence type="ECO:0000256" key="4">
    <source>
        <dbReference type="ARBA" id="ARBA00023273"/>
    </source>
</evidence>
<dbReference type="GeneID" id="110252403"/>
<name>A0A913Y496_EXADI</name>
<keyword evidence="4" id="KW-0966">Cell projection</keyword>
<dbReference type="InterPro" id="IPR052329">
    <property type="entry name" value="CIMIP2C"/>
</dbReference>
<dbReference type="Pfam" id="PF10629">
    <property type="entry name" value="CMI2B-like"/>
    <property type="match status" value="1"/>
</dbReference>
<evidence type="ECO:0000259" key="7">
    <source>
        <dbReference type="Pfam" id="PF10629"/>
    </source>
</evidence>
<evidence type="ECO:0000256" key="3">
    <source>
        <dbReference type="ARBA" id="ARBA00023212"/>
    </source>
</evidence>
<evidence type="ECO:0000313" key="9">
    <source>
        <dbReference type="Proteomes" id="UP000887567"/>
    </source>
</evidence>
<accession>A0A913Y496</accession>
<dbReference type="KEGG" id="epa:110252403"/>
<keyword evidence="3" id="KW-0206">Cytoskeleton</keyword>
<dbReference type="OMA" id="GNTTAKW"/>
<dbReference type="OrthoDB" id="8181742at2759"/>
<dbReference type="PANTHER" id="PTHR34924">
    <property type="entry name" value="UPF0573 PROTEIN C2ORF70"/>
    <property type="match status" value="1"/>
</dbReference>
<reference evidence="8" key="1">
    <citation type="submission" date="2022-11" db="UniProtKB">
        <authorList>
            <consortium name="EnsemblMetazoa"/>
        </authorList>
    </citation>
    <scope>IDENTIFICATION</scope>
</reference>
<keyword evidence="2" id="KW-0963">Cytoplasm</keyword>
<proteinExistence type="inferred from homology"/>
<dbReference type="AlphaFoldDB" id="A0A913Y496"/>
<sequence length="198" mass="23317">MEKLTLTSTNMEVYKHPRHVPGYLGYTPTIKYRYGDTFGNTTAKWFNDYRQDTLKTSKERMGRGGDKHIPFPTYYTKNPDHVVGTRTKSRDRWLAAPKYQLFNVDDRGVAVKKFDVGAQHHREHYRDRTETVPPVNVFILPKISYDTMPPFYQKEGKISDHRKAVAFANQVYRTMKTDSLAKSSVETRRIRDVFFERR</sequence>
<dbReference type="RefSeq" id="XP_020914883.1">
    <property type="nucleotide sequence ID" value="XM_021059224.2"/>
</dbReference>
<evidence type="ECO:0000256" key="5">
    <source>
        <dbReference type="ARBA" id="ARBA00035661"/>
    </source>
</evidence>
<comment type="subcellular location">
    <subcellularLocation>
        <location evidence="1">Cytoplasm</location>
        <location evidence="1">Cytoskeleton</location>
        <location evidence="1">Cilium axoneme</location>
    </subcellularLocation>
</comment>
<feature type="domain" description="Ciliary microtubule inner protein 2A-C-like" evidence="7">
    <location>
        <begin position="16"/>
        <end position="86"/>
    </location>
</feature>
<evidence type="ECO:0000313" key="8">
    <source>
        <dbReference type="EnsemblMetazoa" id="XP_020914883.1"/>
    </source>
</evidence>
<dbReference type="GO" id="GO:0005930">
    <property type="term" value="C:axoneme"/>
    <property type="evidence" value="ECO:0007669"/>
    <property type="project" value="UniProtKB-SubCell"/>
</dbReference>
<dbReference type="Proteomes" id="UP000887567">
    <property type="component" value="Unplaced"/>
</dbReference>
<dbReference type="EnsemblMetazoa" id="XM_021059224.2">
    <property type="protein sequence ID" value="XP_020914883.1"/>
    <property type="gene ID" value="LOC110252403"/>
</dbReference>
<evidence type="ECO:0000256" key="2">
    <source>
        <dbReference type="ARBA" id="ARBA00022490"/>
    </source>
</evidence>